<reference evidence="1 2" key="1">
    <citation type="submission" date="2021-03" db="EMBL/GenBank/DDBJ databases">
        <title>Whole genome sequence of Jiella sp. MQZ13P-4.</title>
        <authorList>
            <person name="Tuo L."/>
        </authorList>
    </citation>
    <scope>NUCLEOTIDE SEQUENCE [LARGE SCALE GENOMIC DNA]</scope>
    <source>
        <strain evidence="1 2">MQZ13P-4</strain>
    </source>
</reference>
<dbReference type="Proteomes" id="UP000664288">
    <property type="component" value="Unassembled WGS sequence"/>
</dbReference>
<proteinExistence type="predicted"/>
<comment type="caution">
    <text evidence="1">The sequence shown here is derived from an EMBL/GenBank/DDBJ whole genome shotgun (WGS) entry which is preliminary data.</text>
</comment>
<organism evidence="1 2">
    <name type="scientific">Jiella sonneratiae</name>
    <dbReference type="NCBI Taxonomy" id="2816856"/>
    <lineage>
        <taxon>Bacteria</taxon>
        <taxon>Pseudomonadati</taxon>
        <taxon>Pseudomonadota</taxon>
        <taxon>Alphaproteobacteria</taxon>
        <taxon>Hyphomicrobiales</taxon>
        <taxon>Aurantimonadaceae</taxon>
        <taxon>Jiella</taxon>
    </lineage>
</organism>
<dbReference type="RefSeq" id="WP_207350856.1">
    <property type="nucleotide sequence ID" value="NZ_JAFMPY010000009.1"/>
</dbReference>
<evidence type="ECO:0000313" key="2">
    <source>
        <dbReference type="Proteomes" id="UP000664288"/>
    </source>
</evidence>
<evidence type="ECO:0008006" key="3">
    <source>
        <dbReference type="Google" id="ProtNLM"/>
    </source>
</evidence>
<accession>A0ABS3J3H3</accession>
<keyword evidence="2" id="KW-1185">Reference proteome</keyword>
<gene>
    <name evidence="1" type="ORF">J1C47_11245</name>
</gene>
<protein>
    <recommendedName>
        <fullName evidence="3">Phage gp6-like head-tail connector protein</fullName>
    </recommendedName>
</protein>
<evidence type="ECO:0000313" key="1">
    <source>
        <dbReference type="EMBL" id="MBO0904220.1"/>
    </source>
</evidence>
<name>A0ABS3J3H3_9HYPH</name>
<dbReference type="EMBL" id="JAFMPY010000009">
    <property type="protein sequence ID" value="MBO0904220.1"/>
    <property type="molecule type" value="Genomic_DNA"/>
</dbReference>
<sequence>MLTVVTAATAANLTTLERARAMLDFAPTEDAAVSTLIDQASRVIADYCRRPFGLETVRETFDAFLWGSAVLLSRSPVIAITEVLDGTQAIDIENTRQDAETGLLYRIDDDGYPLCWSGARLTVTYSAGYVLPSDEDGAPATTLPEPVERAAIRLVGAYRSLSGRDQLIKSETVEGIGSTSWWVPGAGSVLADPEAEQLLQPYRRLF</sequence>